<name>A0A0W8EZM8_9ZZZZ</name>
<dbReference type="EMBL" id="LNQE01001704">
    <property type="protein sequence ID" value="KUG14088.1"/>
    <property type="molecule type" value="Genomic_DNA"/>
</dbReference>
<dbReference type="InterPro" id="IPR016024">
    <property type="entry name" value="ARM-type_fold"/>
</dbReference>
<accession>A0A0W8EZM8</accession>
<dbReference type="Gene3D" id="1.25.10.10">
    <property type="entry name" value="Leucine-rich Repeat Variant"/>
    <property type="match status" value="1"/>
</dbReference>
<reference evidence="1" key="1">
    <citation type="journal article" date="2015" name="Proc. Natl. Acad. Sci. U.S.A.">
        <title>Networks of energetic and metabolic interactions define dynamics in microbial communities.</title>
        <authorList>
            <person name="Embree M."/>
            <person name="Liu J.K."/>
            <person name="Al-Bassam M.M."/>
            <person name="Zengler K."/>
        </authorList>
    </citation>
    <scope>NUCLEOTIDE SEQUENCE</scope>
</reference>
<evidence type="ECO:0008006" key="2">
    <source>
        <dbReference type="Google" id="ProtNLM"/>
    </source>
</evidence>
<dbReference type="Pfam" id="PF13646">
    <property type="entry name" value="HEAT_2"/>
    <property type="match status" value="1"/>
</dbReference>
<dbReference type="AlphaFoldDB" id="A0A0W8EZM8"/>
<evidence type="ECO:0000313" key="1">
    <source>
        <dbReference type="EMBL" id="KUG14088.1"/>
    </source>
</evidence>
<dbReference type="InterPro" id="IPR011989">
    <property type="entry name" value="ARM-like"/>
</dbReference>
<gene>
    <name evidence="1" type="ORF">ASZ90_016279</name>
</gene>
<dbReference type="SUPFAM" id="SSF48371">
    <property type="entry name" value="ARM repeat"/>
    <property type="match status" value="1"/>
</dbReference>
<organism evidence="1">
    <name type="scientific">hydrocarbon metagenome</name>
    <dbReference type="NCBI Taxonomy" id="938273"/>
    <lineage>
        <taxon>unclassified sequences</taxon>
        <taxon>metagenomes</taxon>
        <taxon>ecological metagenomes</taxon>
    </lineage>
</organism>
<proteinExistence type="predicted"/>
<protein>
    <recommendedName>
        <fullName evidence="2">HEAT repeat domain-containing protein</fullName>
    </recommendedName>
</protein>
<comment type="caution">
    <text evidence="1">The sequence shown here is derived from an EMBL/GenBank/DDBJ whole genome shotgun (WGS) entry which is preliminary data.</text>
</comment>
<sequence>MFNEPGQESGLSLQYDPYAGLLPFETLVPLLGDVRPDTRIAAAHALGKLRDPRAVEPLFVASMDALPGVKMAARDALARIMHPRH</sequence>